<dbReference type="AlphaFoldDB" id="A0A482X4V2"/>
<feature type="coiled-coil region" evidence="2">
    <location>
        <begin position="152"/>
        <end position="179"/>
    </location>
</feature>
<dbReference type="SMART" id="SM00595">
    <property type="entry name" value="MADF"/>
    <property type="match status" value="1"/>
</dbReference>
<dbReference type="Pfam" id="PF10545">
    <property type="entry name" value="MADF_DNA_bdg"/>
    <property type="match status" value="1"/>
</dbReference>
<evidence type="ECO:0008006" key="7">
    <source>
        <dbReference type="Google" id="ProtNLM"/>
    </source>
</evidence>
<evidence type="ECO:0000259" key="4">
    <source>
        <dbReference type="PROSITE" id="PS51031"/>
    </source>
</evidence>
<dbReference type="Proteomes" id="UP000291343">
    <property type="component" value="Unassembled WGS sequence"/>
</dbReference>
<keyword evidence="2" id="KW-0175">Coiled coil</keyword>
<dbReference type="SMR" id="A0A482X4V2"/>
<dbReference type="PROSITE" id="PS51031">
    <property type="entry name" value="BESS"/>
    <property type="match status" value="1"/>
</dbReference>
<dbReference type="InterPro" id="IPR004210">
    <property type="entry name" value="BESS_motif"/>
</dbReference>
<dbReference type="InterPro" id="IPR006578">
    <property type="entry name" value="MADF-dom"/>
</dbReference>
<evidence type="ECO:0000313" key="5">
    <source>
        <dbReference type="EMBL" id="RZF40899.1"/>
    </source>
</evidence>
<sequence>MKEVIIAAVFKREPLWNPFHKHHKNVMILKKLWEEVAEEVNEDEKTVSVMWKNLRTYFYREVRKLEKDGNKSTSSWQYFNQLMFLKDIISESQQDTNILINSIISDTSEAAESTDVIKLERSVSPSPSMFLASSYCESELSHQTKRNTASCYGRQHERLKREKRKLDLLEKRNLQEDNDDLLFFKSLLPYMKKISSTKKLKLRSVIQDAILEQLPTESEES</sequence>
<evidence type="ECO:0000256" key="2">
    <source>
        <dbReference type="SAM" id="Coils"/>
    </source>
</evidence>
<reference evidence="5 6" key="1">
    <citation type="journal article" date="2017" name="Gigascience">
        <title>Genome sequence of the small brown planthopper, Laodelphax striatellus.</title>
        <authorList>
            <person name="Zhu J."/>
            <person name="Jiang F."/>
            <person name="Wang X."/>
            <person name="Yang P."/>
            <person name="Bao Y."/>
            <person name="Zhao W."/>
            <person name="Wang W."/>
            <person name="Lu H."/>
            <person name="Wang Q."/>
            <person name="Cui N."/>
            <person name="Li J."/>
            <person name="Chen X."/>
            <person name="Luo L."/>
            <person name="Yu J."/>
            <person name="Kang L."/>
            <person name="Cui F."/>
        </authorList>
    </citation>
    <scope>NUCLEOTIDE SEQUENCE [LARGE SCALE GENOMIC DNA]</scope>
    <source>
        <strain evidence="5">Lst14</strain>
    </source>
</reference>
<dbReference type="Pfam" id="PF02944">
    <property type="entry name" value="BESS"/>
    <property type="match status" value="1"/>
</dbReference>
<dbReference type="GO" id="GO:0005634">
    <property type="term" value="C:nucleus"/>
    <property type="evidence" value="ECO:0007669"/>
    <property type="project" value="UniProtKB-SubCell"/>
</dbReference>
<feature type="domain" description="MADF" evidence="3">
    <location>
        <begin position="4"/>
        <end position="90"/>
    </location>
</feature>
<dbReference type="InParanoid" id="A0A482X4V2"/>
<dbReference type="OrthoDB" id="6606389at2759"/>
<proteinExistence type="predicted"/>
<evidence type="ECO:0000256" key="1">
    <source>
        <dbReference type="PROSITE-ProRule" id="PRU00371"/>
    </source>
</evidence>
<gene>
    <name evidence="5" type="ORF">LSTR_LSTR015055</name>
</gene>
<dbReference type="GO" id="GO:0003677">
    <property type="term" value="F:DNA binding"/>
    <property type="evidence" value="ECO:0007669"/>
    <property type="project" value="InterPro"/>
</dbReference>
<protein>
    <recommendedName>
        <fullName evidence="7">MADF domain-containing protein</fullName>
    </recommendedName>
</protein>
<comment type="subcellular location">
    <subcellularLocation>
        <location evidence="1">Nucleus</location>
    </subcellularLocation>
</comment>
<organism evidence="5 6">
    <name type="scientific">Laodelphax striatellus</name>
    <name type="common">Small brown planthopper</name>
    <name type="synonym">Delphax striatella</name>
    <dbReference type="NCBI Taxonomy" id="195883"/>
    <lineage>
        <taxon>Eukaryota</taxon>
        <taxon>Metazoa</taxon>
        <taxon>Ecdysozoa</taxon>
        <taxon>Arthropoda</taxon>
        <taxon>Hexapoda</taxon>
        <taxon>Insecta</taxon>
        <taxon>Pterygota</taxon>
        <taxon>Neoptera</taxon>
        <taxon>Paraneoptera</taxon>
        <taxon>Hemiptera</taxon>
        <taxon>Auchenorrhyncha</taxon>
        <taxon>Fulgoroidea</taxon>
        <taxon>Delphacidae</taxon>
        <taxon>Criomorphinae</taxon>
        <taxon>Laodelphax</taxon>
    </lineage>
</organism>
<evidence type="ECO:0000313" key="6">
    <source>
        <dbReference type="Proteomes" id="UP000291343"/>
    </source>
</evidence>
<keyword evidence="1" id="KW-0539">Nucleus</keyword>
<dbReference type="EMBL" id="QKKF02017565">
    <property type="protein sequence ID" value="RZF40899.1"/>
    <property type="molecule type" value="Genomic_DNA"/>
</dbReference>
<keyword evidence="6" id="KW-1185">Reference proteome</keyword>
<comment type="caution">
    <text evidence="5">The sequence shown here is derived from an EMBL/GenBank/DDBJ whole genome shotgun (WGS) entry which is preliminary data.</text>
</comment>
<accession>A0A482X4V2</accession>
<dbReference type="PROSITE" id="PS51029">
    <property type="entry name" value="MADF"/>
    <property type="match status" value="1"/>
</dbReference>
<name>A0A482X4V2_LAOST</name>
<dbReference type="PANTHER" id="PTHR12243:SF67">
    <property type="entry name" value="COREPRESSOR OF PANGOLIN, ISOFORM A-RELATED"/>
    <property type="match status" value="1"/>
</dbReference>
<dbReference type="PANTHER" id="PTHR12243">
    <property type="entry name" value="MADF DOMAIN TRANSCRIPTION FACTOR"/>
    <property type="match status" value="1"/>
</dbReference>
<dbReference type="InterPro" id="IPR039353">
    <property type="entry name" value="TF_Adf1"/>
</dbReference>
<evidence type="ECO:0000259" key="3">
    <source>
        <dbReference type="PROSITE" id="PS51029"/>
    </source>
</evidence>
<feature type="domain" description="BESS" evidence="4">
    <location>
        <begin position="177"/>
        <end position="216"/>
    </location>
</feature>